<evidence type="ECO:0000256" key="3">
    <source>
        <dbReference type="ARBA" id="ARBA00022737"/>
    </source>
</evidence>
<keyword evidence="4" id="KW-0325">Glycoprotein</keyword>
<dbReference type="Proteomes" id="UP000694580">
    <property type="component" value="Chromosome 19"/>
</dbReference>
<evidence type="ECO:0000256" key="6">
    <source>
        <dbReference type="SAM" id="SignalP"/>
    </source>
</evidence>
<dbReference type="GeneTree" id="ENSGT00940000166731"/>
<dbReference type="AlphaFoldDB" id="A0AAY4CG21"/>
<dbReference type="InterPro" id="IPR000483">
    <property type="entry name" value="Cys-rich_flank_reg_C"/>
</dbReference>
<dbReference type="InterPro" id="IPR050333">
    <property type="entry name" value="SLRP"/>
</dbReference>
<feature type="domain" description="LRRCT" evidence="7">
    <location>
        <begin position="372"/>
        <end position="420"/>
    </location>
</feature>
<keyword evidence="3" id="KW-0677">Repeat</keyword>
<feature type="signal peptide" evidence="6">
    <location>
        <begin position="1"/>
        <end position="18"/>
    </location>
</feature>
<dbReference type="Pfam" id="PF13855">
    <property type="entry name" value="LRR_8"/>
    <property type="match status" value="2"/>
</dbReference>
<dbReference type="PANTHER" id="PTHR45712">
    <property type="entry name" value="AGAP008170-PA"/>
    <property type="match status" value="1"/>
</dbReference>
<evidence type="ECO:0000313" key="9">
    <source>
        <dbReference type="Proteomes" id="UP000694580"/>
    </source>
</evidence>
<sequence>MALGLVLALWLAPQLVRAECPAGCTCNKNGAVMCTGSIADIPSPMPVHTYHLILHATHVRALGKDELARLPLITRFAVTHSGLDALHPQAFGQSQQLRSIKLSENNLSSLPSPVFMGLSLLEELHLDGNQITSIDRMLFEGLVNLTELDVSRNSVTYLDADVFRSLGSLRFLNLGRNLLARLPPALFHPLARLQHLMIYSNRLQTLEAGAFDGLAELRELKLHSNRIQSLPRNVPERTFYHLPDITKLTLFKNPLLFLPDQLVGHMPKLKELYLYGTKLTTVPWNLFANMTGLESLNLHLNSELRDLPRDLFCFLLLNNNRLRALPEHIFYNLSNLQSIQLHENRLRSLPANIFTLKMNNRSALQNVTLGGNPWDCTCSTAGMLDWIRDHENHILDDPTCQEPFELQNISVASVRHVPCPTSPAVRVTTSQGSVATPVHNPTSVTSSPHWTTSTLAAISNHSPDTPTAHTSSSAFSDHLRMLYACCCPCGKT</sequence>
<dbReference type="InterPro" id="IPR001611">
    <property type="entry name" value="Leu-rich_rpt"/>
</dbReference>
<reference evidence="8 9" key="1">
    <citation type="submission" date="2020-06" db="EMBL/GenBank/DDBJ databases">
        <authorList>
            <consortium name="Wellcome Sanger Institute Data Sharing"/>
        </authorList>
    </citation>
    <scope>NUCLEOTIDE SEQUENCE [LARGE SCALE GENOMIC DNA]</scope>
</reference>
<dbReference type="SMART" id="SM00364">
    <property type="entry name" value="LRR_BAC"/>
    <property type="match status" value="5"/>
</dbReference>
<dbReference type="PROSITE" id="PS51450">
    <property type="entry name" value="LRR"/>
    <property type="match status" value="2"/>
</dbReference>
<proteinExistence type="predicted"/>
<accession>A0AAY4CG21</accession>
<dbReference type="SMART" id="SM00082">
    <property type="entry name" value="LRRCT"/>
    <property type="match status" value="1"/>
</dbReference>
<evidence type="ECO:0000256" key="2">
    <source>
        <dbReference type="ARBA" id="ARBA00022729"/>
    </source>
</evidence>
<reference evidence="8" key="2">
    <citation type="submission" date="2025-08" db="UniProtKB">
        <authorList>
            <consortium name="Ensembl"/>
        </authorList>
    </citation>
    <scope>IDENTIFICATION</scope>
</reference>
<keyword evidence="9" id="KW-1185">Reference proteome</keyword>
<reference evidence="8" key="3">
    <citation type="submission" date="2025-09" db="UniProtKB">
        <authorList>
            <consortium name="Ensembl"/>
        </authorList>
    </citation>
    <scope>IDENTIFICATION</scope>
</reference>
<dbReference type="InterPro" id="IPR026906">
    <property type="entry name" value="LRR_5"/>
</dbReference>
<gene>
    <name evidence="8" type="primary">LOC114769343</name>
</gene>
<dbReference type="PANTHER" id="PTHR45712:SF22">
    <property type="entry name" value="INSULIN-LIKE GROWTH FACTOR-BINDING PROTEIN COMPLEX ACID LABILE SUBUNIT"/>
    <property type="match status" value="1"/>
</dbReference>
<keyword evidence="1" id="KW-0433">Leucine-rich repeat</keyword>
<organism evidence="8 9">
    <name type="scientific">Denticeps clupeoides</name>
    <name type="common">denticle herring</name>
    <dbReference type="NCBI Taxonomy" id="299321"/>
    <lineage>
        <taxon>Eukaryota</taxon>
        <taxon>Metazoa</taxon>
        <taxon>Chordata</taxon>
        <taxon>Craniata</taxon>
        <taxon>Vertebrata</taxon>
        <taxon>Euteleostomi</taxon>
        <taxon>Actinopterygii</taxon>
        <taxon>Neopterygii</taxon>
        <taxon>Teleostei</taxon>
        <taxon>Clupei</taxon>
        <taxon>Clupeiformes</taxon>
        <taxon>Denticipitoidei</taxon>
        <taxon>Denticipitidae</taxon>
        <taxon>Denticeps</taxon>
    </lineage>
</organism>
<dbReference type="InterPro" id="IPR032675">
    <property type="entry name" value="LRR_dom_sf"/>
</dbReference>
<feature type="region of interest" description="Disordered" evidence="5">
    <location>
        <begin position="428"/>
        <end position="449"/>
    </location>
</feature>
<dbReference type="FunFam" id="3.80.10.10:FF:000770">
    <property type="entry name" value="Uncharacterized protein"/>
    <property type="match status" value="1"/>
</dbReference>
<evidence type="ECO:0000256" key="4">
    <source>
        <dbReference type="ARBA" id="ARBA00023180"/>
    </source>
</evidence>
<evidence type="ECO:0000256" key="5">
    <source>
        <dbReference type="SAM" id="MobiDB-lite"/>
    </source>
</evidence>
<dbReference type="Gene3D" id="3.80.10.10">
    <property type="entry name" value="Ribonuclease Inhibitor"/>
    <property type="match status" value="3"/>
</dbReference>
<dbReference type="SMART" id="SM00369">
    <property type="entry name" value="LRR_TYP"/>
    <property type="match status" value="11"/>
</dbReference>
<protein>
    <recommendedName>
        <fullName evidence="7">LRRCT domain-containing protein</fullName>
    </recommendedName>
</protein>
<evidence type="ECO:0000313" key="8">
    <source>
        <dbReference type="Ensembl" id="ENSDCDP00010032165.1"/>
    </source>
</evidence>
<name>A0AAY4CG21_9TELE</name>
<dbReference type="InterPro" id="IPR003591">
    <property type="entry name" value="Leu-rich_rpt_typical-subtyp"/>
</dbReference>
<dbReference type="Pfam" id="PF13306">
    <property type="entry name" value="LRR_5"/>
    <property type="match status" value="1"/>
</dbReference>
<evidence type="ECO:0000256" key="1">
    <source>
        <dbReference type="ARBA" id="ARBA00022614"/>
    </source>
</evidence>
<evidence type="ECO:0000259" key="7">
    <source>
        <dbReference type="SMART" id="SM00082"/>
    </source>
</evidence>
<feature type="chain" id="PRO_5044263113" description="LRRCT domain-containing protein" evidence="6">
    <location>
        <begin position="19"/>
        <end position="492"/>
    </location>
</feature>
<dbReference type="Ensembl" id="ENSDCDT00010039906.1">
    <property type="protein sequence ID" value="ENSDCDP00010032165.1"/>
    <property type="gene ID" value="ENSDCDG00010020580.1"/>
</dbReference>
<dbReference type="SUPFAM" id="SSF52058">
    <property type="entry name" value="L domain-like"/>
    <property type="match status" value="1"/>
</dbReference>
<keyword evidence="2 6" id="KW-0732">Signal</keyword>